<keyword evidence="3" id="KW-1185">Reference proteome</keyword>
<name>A0ABU4AGQ1_9HYPH</name>
<comment type="caution">
    <text evidence="2">The sequence shown here is derived from an EMBL/GenBank/DDBJ whole genome shotgun (WGS) entry which is preliminary data.</text>
</comment>
<sequence>MAQSRKERLARQRDRQRALRAASKSRRTPSRDDIARTLLHFAITKNLSEERRERLEELQHQIVAALVRQGFDEREAEIVWDALVDKYQSGWSFQLKRHLSKDDDLDADEADADS</sequence>
<feature type="region of interest" description="Disordered" evidence="1">
    <location>
        <begin position="1"/>
        <end position="30"/>
    </location>
</feature>
<evidence type="ECO:0000313" key="2">
    <source>
        <dbReference type="EMBL" id="MDV6225291.1"/>
    </source>
</evidence>
<gene>
    <name evidence="2" type="ORF">R2G56_03240</name>
</gene>
<accession>A0ABU4AGQ1</accession>
<dbReference type="EMBL" id="JAWLIP010000001">
    <property type="protein sequence ID" value="MDV6225291.1"/>
    <property type="molecule type" value="Genomic_DNA"/>
</dbReference>
<feature type="compositionally biased region" description="Basic and acidic residues" evidence="1">
    <location>
        <begin position="1"/>
        <end position="17"/>
    </location>
</feature>
<proteinExistence type="predicted"/>
<organism evidence="2 3">
    <name type="scientific">Nitratireductor aquimarinus</name>
    <dbReference type="NCBI Taxonomy" id="889300"/>
    <lineage>
        <taxon>Bacteria</taxon>
        <taxon>Pseudomonadati</taxon>
        <taxon>Pseudomonadota</taxon>
        <taxon>Alphaproteobacteria</taxon>
        <taxon>Hyphomicrobiales</taxon>
        <taxon>Phyllobacteriaceae</taxon>
        <taxon>Nitratireductor</taxon>
    </lineage>
</organism>
<dbReference type="Proteomes" id="UP001185659">
    <property type="component" value="Unassembled WGS sequence"/>
</dbReference>
<dbReference type="RefSeq" id="WP_317560420.1">
    <property type="nucleotide sequence ID" value="NZ_JAWLIP010000001.1"/>
</dbReference>
<protein>
    <recommendedName>
        <fullName evidence="4">Regulatory protein RecX</fullName>
    </recommendedName>
</protein>
<evidence type="ECO:0000313" key="3">
    <source>
        <dbReference type="Proteomes" id="UP001185659"/>
    </source>
</evidence>
<evidence type="ECO:0008006" key="4">
    <source>
        <dbReference type="Google" id="ProtNLM"/>
    </source>
</evidence>
<evidence type="ECO:0000256" key="1">
    <source>
        <dbReference type="SAM" id="MobiDB-lite"/>
    </source>
</evidence>
<reference evidence="2 3" key="1">
    <citation type="submission" date="2023-10" db="EMBL/GenBank/DDBJ databases">
        <authorList>
            <person name="Venkata Ramana C."/>
            <person name="Sasikala C."/>
            <person name="Dhurka M."/>
        </authorList>
    </citation>
    <scope>NUCLEOTIDE SEQUENCE [LARGE SCALE GENOMIC DNA]</scope>
    <source>
        <strain evidence="2 3">KCTC 32151</strain>
    </source>
</reference>